<dbReference type="OrthoDB" id="416253at2759"/>
<dbReference type="Gramene" id="KFK36675">
    <property type="protein sequence ID" value="KFK36675"/>
    <property type="gene ID" value="AALP_AA4G155100"/>
</dbReference>
<dbReference type="Gene3D" id="3.20.20.100">
    <property type="entry name" value="NADP-dependent oxidoreductase domain"/>
    <property type="match status" value="1"/>
</dbReference>
<gene>
    <name evidence="1" type="ordered locus">AALP_Aa4g155100</name>
</gene>
<name>A0A087H3H3_ARAAL</name>
<proteinExistence type="predicted"/>
<sequence length="96" mass="10996">MCSGIFANLKASTSPLVGILSVGFSRDNMAQERCSEEPESRRGWIKQNFDVFDWSIRDDMLSKFSEIEQGRSVRGMSFVHETSPYKTLQQLWDGEI</sequence>
<evidence type="ECO:0000313" key="1">
    <source>
        <dbReference type="EMBL" id="KFK36675.1"/>
    </source>
</evidence>
<organism evidence="1 2">
    <name type="scientific">Arabis alpina</name>
    <name type="common">Alpine rock-cress</name>
    <dbReference type="NCBI Taxonomy" id="50452"/>
    <lineage>
        <taxon>Eukaryota</taxon>
        <taxon>Viridiplantae</taxon>
        <taxon>Streptophyta</taxon>
        <taxon>Embryophyta</taxon>
        <taxon>Tracheophyta</taxon>
        <taxon>Spermatophyta</taxon>
        <taxon>Magnoliopsida</taxon>
        <taxon>eudicotyledons</taxon>
        <taxon>Gunneridae</taxon>
        <taxon>Pentapetalae</taxon>
        <taxon>rosids</taxon>
        <taxon>malvids</taxon>
        <taxon>Brassicales</taxon>
        <taxon>Brassicaceae</taxon>
        <taxon>Arabideae</taxon>
        <taxon>Arabis</taxon>
    </lineage>
</organism>
<dbReference type="eggNOG" id="KOG1577">
    <property type="taxonomic scope" value="Eukaryota"/>
</dbReference>
<dbReference type="EMBL" id="CM002872">
    <property type="protein sequence ID" value="KFK36675.1"/>
    <property type="molecule type" value="Genomic_DNA"/>
</dbReference>
<protein>
    <submittedName>
        <fullName evidence="1">Uncharacterized protein</fullName>
    </submittedName>
</protein>
<dbReference type="AlphaFoldDB" id="A0A087H3H3"/>
<dbReference type="Proteomes" id="UP000029120">
    <property type="component" value="Chromosome 4"/>
</dbReference>
<accession>A0A087H3H3</accession>
<evidence type="ECO:0000313" key="2">
    <source>
        <dbReference type="Proteomes" id="UP000029120"/>
    </source>
</evidence>
<reference evidence="2" key="1">
    <citation type="journal article" date="2015" name="Nat. Plants">
        <title>Genome expansion of Arabis alpina linked with retrotransposition and reduced symmetric DNA methylation.</title>
        <authorList>
            <person name="Willing E.M."/>
            <person name="Rawat V."/>
            <person name="Mandakova T."/>
            <person name="Maumus F."/>
            <person name="James G.V."/>
            <person name="Nordstroem K.J."/>
            <person name="Becker C."/>
            <person name="Warthmann N."/>
            <person name="Chica C."/>
            <person name="Szarzynska B."/>
            <person name="Zytnicki M."/>
            <person name="Albani M.C."/>
            <person name="Kiefer C."/>
            <person name="Bergonzi S."/>
            <person name="Castaings L."/>
            <person name="Mateos J.L."/>
            <person name="Berns M.C."/>
            <person name="Bujdoso N."/>
            <person name="Piofczyk T."/>
            <person name="de Lorenzo L."/>
            <person name="Barrero-Sicilia C."/>
            <person name="Mateos I."/>
            <person name="Piednoel M."/>
            <person name="Hagmann J."/>
            <person name="Chen-Min-Tao R."/>
            <person name="Iglesias-Fernandez R."/>
            <person name="Schuster S.C."/>
            <person name="Alonso-Blanco C."/>
            <person name="Roudier F."/>
            <person name="Carbonero P."/>
            <person name="Paz-Ares J."/>
            <person name="Davis S.J."/>
            <person name="Pecinka A."/>
            <person name="Quesneville H."/>
            <person name="Colot V."/>
            <person name="Lysak M.A."/>
            <person name="Weigel D."/>
            <person name="Coupland G."/>
            <person name="Schneeberger K."/>
        </authorList>
    </citation>
    <scope>NUCLEOTIDE SEQUENCE [LARGE SCALE GENOMIC DNA]</scope>
    <source>
        <strain evidence="2">cv. Pajares</strain>
    </source>
</reference>
<keyword evidence="2" id="KW-1185">Reference proteome</keyword>
<dbReference type="InterPro" id="IPR036812">
    <property type="entry name" value="NAD(P)_OxRdtase_dom_sf"/>
</dbReference>